<evidence type="ECO:0000313" key="2">
    <source>
        <dbReference type="EMBL" id="GJU03460.1"/>
    </source>
</evidence>
<evidence type="ECO:0000256" key="1">
    <source>
        <dbReference type="SAM" id="MobiDB-lite"/>
    </source>
</evidence>
<accession>A0ABQ5IUT1</accession>
<dbReference type="EMBL" id="BQNB010021155">
    <property type="protein sequence ID" value="GJU03460.1"/>
    <property type="molecule type" value="Genomic_DNA"/>
</dbReference>
<organism evidence="2 3">
    <name type="scientific">Tanacetum coccineum</name>
    <dbReference type="NCBI Taxonomy" id="301880"/>
    <lineage>
        <taxon>Eukaryota</taxon>
        <taxon>Viridiplantae</taxon>
        <taxon>Streptophyta</taxon>
        <taxon>Embryophyta</taxon>
        <taxon>Tracheophyta</taxon>
        <taxon>Spermatophyta</taxon>
        <taxon>Magnoliopsida</taxon>
        <taxon>eudicotyledons</taxon>
        <taxon>Gunneridae</taxon>
        <taxon>Pentapetalae</taxon>
        <taxon>asterids</taxon>
        <taxon>campanulids</taxon>
        <taxon>Asterales</taxon>
        <taxon>Asteraceae</taxon>
        <taxon>Asteroideae</taxon>
        <taxon>Anthemideae</taxon>
        <taxon>Anthemidinae</taxon>
        <taxon>Tanacetum</taxon>
    </lineage>
</organism>
<comment type="caution">
    <text evidence="2">The sequence shown here is derived from an EMBL/GenBank/DDBJ whole genome shotgun (WGS) entry which is preliminary data.</text>
</comment>
<proteinExistence type="predicted"/>
<feature type="compositionally biased region" description="Basic and acidic residues" evidence="1">
    <location>
        <begin position="1"/>
        <end position="10"/>
    </location>
</feature>
<evidence type="ECO:0000313" key="3">
    <source>
        <dbReference type="Proteomes" id="UP001151760"/>
    </source>
</evidence>
<protein>
    <submittedName>
        <fullName evidence="2">Uncharacterized protein</fullName>
    </submittedName>
</protein>
<reference evidence="2" key="1">
    <citation type="journal article" date="2022" name="Int. J. Mol. Sci.">
        <title>Draft Genome of Tanacetum Coccineum: Genomic Comparison of Closely Related Tanacetum-Family Plants.</title>
        <authorList>
            <person name="Yamashiro T."/>
            <person name="Shiraishi A."/>
            <person name="Nakayama K."/>
            <person name="Satake H."/>
        </authorList>
    </citation>
    <scope>NUCLEOTIDE SEQUENCE</scope>
</reference>
<feature type="region of interest" description="Disordered" evidence="1">
    <location>
        <begin position="1"/>
        <end position="20"/>
    </location>
</feature>
<gene>
    <name evidence="2" type="ORF">Tco_1113798</name>
</gene>
<name>A0ABQ5IUT1_9ASTR</name>
<reference evidence="2" key="2">
    <citation type="submission" date="2022-01" db="EMBL/GenBank/DDBJ databases">
        <authorList>
            <person name="Yamashiro T."/>
            <person name="Shiraishi A."/>
            <person name="Satake H."/>
            <person name="Nakayama K."/>
        </authorList>
    </citation>
    <scope>NUCLEOTIDE SEQUENCE</scope>
</reference>
<sequence length="180" mass="20791">MRRMGQEKVQHGCNIDTSRDTNHESGNLLNFSIFPATNGFSSICEQDFDLEKEEVQVEDDDDGDTYDIWDITVEDVERIKQFFNVPDEIDEILNVTIVVKEADFNPTKDIEELERFLAKEPQSHFTKIQVHSVITKPEPFIHTQPMNPLYGIFESYKSSTKPYKVDREMKSPSRGLTARG</sequence>
<keyword evidence="3" id="KW-1185">Reference proteome</keyword>
<dbReference type="Proteomes" id="UP001151760">
    <property type="component" value="Unassembled WGS sequence"/>
</dbReference>